<organism evidence="5 6">
    <name type="scientific">Wenzhouxiangella limi</name>
    <dbReference type="NCBI Taxonomy" id="2707351"/>
    <lineage>
        <taxon>Bacteria</taxon>
        <taxon>Pseudomonadati</taxon>
        <taxon>Pseudomonadota</taxon>
        <taxon>Gammaproteobacteria</taxon>
        <taxon>Chromatiales</taxon>
        <taxon>Wenzhouxiangellaceae</taxon>
        <taxon>Wenzhouxiangella</taxon>
    </lineage>
</organism>
<dbReference type="PROSITE" id="PS50297">
    <property type="entry name" value="ANK_REP_REGION"/>
    <property type="match status" value="2"/>
</dbReference>
<sequence>MQNSATPILTFAGLLLVGCIVATDTAAGSWEDAIRTNELDAIRSLYPERSDVDQANEHGKTALMAAAAAGDAQLVEELLAAGADPTASNKLDGTVLMYAVGGGDRQIVERLLTAGVGLDGQASNGWSALMMAAAKDLGELITLLAGAGADPNLPDIYGWTPLMRASYEGHRAAAEALLERPELDLDHRNRNGQNALHLAVIAGRAGMVERLLASGLPQASDVNGHTPQSIASELGRDDLLQMLQDAESGDASAKR</sequence>
<keyword evidence="4" id="KW-0732">Signal</keyword>
<feature type="chain" id="PRO_5032638177" evidence="4">
    <location>
        <begin position="23"/>
        <end position="255"/>
    </location>
</feature>
<keyword evidence="1" id="KW-0677">Repeat</keyword>
<evidence type="ECO:0000256" key="4">
    <source>
        <dbReference type="SAM" id="SignalP"/>
    </source>
</evidence>
<dbReference type="RefSeq" id="WP_164210472.1">
    <property type="nucleotide sequence ID" value="NZ_JAAGSC010000037.1"/>
</dbReference>
<accession>A0A845UX37</accession>
<dbReference type="Gene3D" id="1.25.40.20">
    <property type="entry name" value="Ankyrin repeat-containing domain"/>
    <property type="match status" value="2"/>
</dbReference>
<keyword evidence="6" id="KW-1185">Reference proteome</keyword>
<evidence type="ECO:0000313" key="5">
    <source>
        <dbReference type="EMBL" id="NDY95064.1"/>
    </source>
</evidence>
<feature type="repeat" description="ANK" evidence="3">
    <location>
        <begin position="191"/>
        <end position="215"/>
    </location>
</feature>
<dbReference type="Pfam" id="PF00023">
    <property type="entry name" value="Ank"/>
    <property type="match status" value="2"/>
</dbReference>
<feature type="repeat" description="ANK" evidence="3">
    <location>
        <begin position="58"/>
        <end position="90"/>
    </location>
</feature>
<reference evidence="5 6" key="1">
    <citation type="submission" date="2020-02" db="EMBL/GenBank/DDBJ databases">
        <authorList>
            <person name="Zhang X.-Y."/>
        </authorList>
    </citation>
    <scope>NUCLEOTIDE SEQUENCE [LARGE SCALE GENOMIC DNA]</scope>
    <source>
        <strain evidence="5 6">C33</strain>
    </source>
</reference>
<evidence type="ECO:0000256" key="3">
    <source>
        <dbReference type="PROSITE-ProRule" id="PRU00023"/>
    </source>
</evidence>
<dbReference type="Proteomes" id="UP000484885">
    <property type="component" value="Unassembled WGS sequence"/>
</dbReference>
<dbReference type="Pfam" id="PF12796">
    <property type="entry name" value="Ank_2"/>
    <property type="match status" value="1"/>
</dbReference>
<evidence type="ECO:0000256" key="1">
    <source>
        <dbReference type="ARBA" id="ARBA00022737"/>
    </source>
</evidence>
<dbReference type="PROSITE" id="PS50088">
    <property type="entry name" value="ANK_REPEAT"/>
    <property type="match status" value="3"/>
</dbReference>
<dbReference type="SUPFAM" id="SSF48403">
    <property type="entry name" value="Ankyrin repeat"/>
    <property type="match status" value="1"/>
</dbReference>
<dbReference type="InterPro" id="IPR002110">
    <property type="entry name" value="Ankyrin_rpt"/>
</dbReference>
<name>A0A845UX37_9GAMM</name>
<gene>
    <name evidence="5" type="ORF">G3I74_04915</name>
</gene>
<proteinExistence type="predicted"/>
<dbReference type="InterPro" id="IPR036770">
    <property type="entry name" value="Ankyrin_rpt-contain_sf"/>
</dbReference>
<dbReference type="PANTHER" id="PTHR24173">
    <property type="entry name" value="ANKYRIN REPEAT CONTAINING"/>
    <property type="match status" value="1"/>
</dbReference>
<feature type="repeat" description="ANK" evidence="3">
    <location>
        <begin position="124"/>
        <end position="156"/>
    </location>
</feature>
<keyword evidence="2 3" id="KW-0040">ANK repeat</keyword>
<protein>
    <submittedName>
        <fullName evidence="5">Ankyrin repeat domain-containing protein</fullName>
    </submittedName>
</protein>
<comment type="caution">
    <text evidence="5">The sequence shown here is derived from an EMBL/GenBank/DDBJ whole genome shotgun (WGS) entry which is preliminary data.</text>
</comment>
<dbReference type="SMART" id="SM00248">
    <property type="entry name" value="ANK"/>
    <property type="match status" value="6"/>
</dbReference>
<dbReference type="PANTHER" id="PTHR24173:SF74">
    <property type="entry name" value="ANKYRIN REPEAT DOMAIN-CONTAINING PROTEIN 16"/>
    <property type="match status" value="1"/>
</dbReference>
<feature type="signal peptide" evidence="4">
    <location>
        <begin position="1"/>
        <end position="22"/>
    </location>
</feature>
<evidence type="ECO:0000313" key="6">
    <source>
        <dbReference type="Proteomes" id="UP000484885"/>
    </source>
</evidence>
<dbReference type="EMBL" id="JAAGSC010000037">
    <property type="protein sequence ID" value="NDY95064.1"/>
    <property type="molecule type" value="Genomic_DNA"/>
</dbReference>
<dbReference type="AlphaFoldDB" id="A0A845UX37"/>
<evidence type="ECO:0000256" key="2">
    <source>
        <dbReference type="ARBA" id="ARBA00023043"/>
    </source>
</evidence>